<protein>
    <submittedName>
        <fullName evidence="1">Uncharacterized protein</fullName>
    </submittedName>
</protein>
<name>A0ABW0X7L7_9ACTN</name>
<organism evidence="1 2">
    <name type="scientific">Kitasatospora misakiensis</name>
    <dbReference type="NCBI Taxonomy" id="67330"/>
    <lineage>
        <taxon>Bacteria</taxon>
        <taxon>Bacillati</taxon>
        <taxon>Actinomycetota</taxon>
        <taxon>Actinomycetes</taxon>
        <taxon>Kitasatosporales</taxon>
        <taxon>Streptomycetaceae</taxon>
        <taxon>Kitasatospora</taxon>
    </lineage>
</organism>
<keyword evidence="2" id="KW-1185">Reference proteome</keyword>
<dbReference type="InterPro" id="IPR032675">
    <property type="entry name" value="LRR_dom_sf"/>
</dbReference>
<comment type="caution">
    <text evidence="1">The sequence shown here is derived from an EMBL/GenBank/DDBJ whole genome shotgun (WGS) entry which is preliminary data.</text>
</comment>
<evidence type="ECO:0000313" key="2">
    <source>
        <dbReference type="Proteomes" id="UP001595975"/>
    </source>
</evidence>
<accession>A0ABW0X7L7</accession>
<dbReference type="Proteomes" id="UP001595975">
    <property type="component" value="Unassembled WGS sequence"/>
</dbReference>
<dbReference type="EMBL" id="JBHSOF010000031">
    <property type="protein sequence ID" value="MFC5665780.1"/>
    <property type="molecule type" value="Genomic_DNA"/>
</dbReference>
<reference evidence="2" key="1">
    <citation type="journal article" date="2019" name="Int. J. Syst. Evol. Microbiol.">
        <title>The Global Catalogue of Microorganisms (GCM) 10K type strain sequencing project: providing services to taxonomists for standard genome sequencing and annotation.</title>
        <authorList>
            <consortium name="The Broad Institute Genomics Platform"/>
            <consortium name="The Broad Institute Genome Sequencing Center for Infectious Disease"/>
            <person name="Wu L."/>
            <person name="Ma J."/>
        </authorList>
    </citation>
    <scope>NUCLEOTIDE SEQUENCE [LARGE SCALE GENOMIC DNA]</scope>
    <source>
        <strain evidence="2">CGMCC 4.1437</strain>
    </source>
</reference>
<gene>
    <name evidence="1" type="ORF">ACFP3U_22700</name>
</gene>
<dbReference type="RefSeq" id="WP_380227451.1">
    <property type="nucleotide sequence ID" value="NZ_JBHSOF010000031.1"/>
</dbReference>
<evidence type="ECO:0000313" key="1">
    <source>
        <dbReference type="EMBL" id="MFC5665780.1"/>
    </source>
</evidence>
<sequence length="160" mass="17298">MTRLRTRGAVFSDGSLFGASTPGLVTLEVEIDHDVHGTVSSNAQLEELHPAGYPRLRHLDLGAATFEPEEAGDFAVLAELPLLPQLESLTVRELVIEDTDAERDPLEVLTELAPRFAHLDLRVAGDIEIEGADEREVERVLAALGLEPGAADEDVEPGTR</sequence>
<proteinExistence type="predicted"/>
<dbReference type="Gene3D" id="3.80.10.10">
    <property type="entry name" value="Ribonuclease Inhibitor"/>
    <property type="match status" value="1"/>
</dbReference>